<dbReference type="STRING" id="1280946.HY29_17810"/>
<dbReference type="EMBL" id="AWFF01000061">
    <property type="protein sequence ID" value="KCZ52938.1"/>
    <property type="molecule type" value="Genomic_DNA"/>
</dbReference>
<sequence length="347" mass="37394">MKFAIVGPGFMGQEHARRISLISGVELAGFVHPNGQRTSPAGLESVPWEPSIESLLRQTPIDGVIISTPNRCHAEYIVECARRGLPVLVEKPMTENLADAISSLKAIESAGIPALVGHHRLYNPIIECAQRLLSSERLGQLVNVRGSAKYLKPPAYFVDGPWRSEPGGGPLKINFVHDVASVMYLLGPIEAVQAIASSTIRRTPVEDTAAVILQFESGVLGSFMISDCSASAESWETTAGENSTFPHHPNEACYEISGTRASLKIPTLELIEPVAGAPCWTKPYERHRIAVLPADPLTRQLEHFASVISGEAKPRVTARFGAQVVAVISAIEESILSGARKRVQPCG</sequence>
<dbReference type="PANTHER" id="PTHR43377">
    <property type="entry name" value="BILIVERDIN REDUCTASE A"/>
    <property type="match status" value="1"/>
</dbReference>
<proteinExistence type="predicted"/>
<gene>
    <name evidence="3" type="ORF">HY29_17810</name>
</gene>
<dbReference type="PATRIC" id="fig|1280946.3.peg.2840"/>
<dbReference type="SUPFAM" id="SSF55347">
    <property type="entry name" value="Glyceraldehyde-3-phosphate dehydrogenase-like, C-terminal domain"/>
    <property type="match status" value="1"/>
</dbReference>
<dbReference type="SUPFAM" id="SSF51735">
    <property type="entry name" value="NAD(P)-binding Rossmann-fold domains"/>
    <property type="match status" value="1"/>
</dbReference>
<dbReference type="InterPro" id="IPR051450">
    <property type="entry name" value="Gfo/Idh/MocA_Oxidoreductases"/>
</dbReference>
<dbReference type="GO" id="GO:0000166">
    <property type="term" value="F:nucleotide binding"/>
    <property type="evidence" value="ECO:0007669"/>
    <property type="project" value="InterPro"/>
</dbReference>
<dbReference type="InterPro" id="IPR036291">
    <property type="entry name" value="NAD(P)-bd_dom_sf"/>
</dbReference>
<evidence type="ECO:0000313" key="4">
    <source>
        <dbReference type="Proteomes" id="UP000027037"/>
    </source>
</evidence>
<dbReference type="PANTHER" id="PTHR43377:SF8">
    <property type="entry name" value="BLR3664 PROTEIN"/>
    <property type="match status" value="1"/>
</dbReference>
<evidence type="ECO:0000313" key="3">
    <source>
        <dbReference type="EMBL" id="KCZ52938.1"/>
    </source>
</evidence>
<dbReference type="Pfam" id="PF01408">
    <property type="entry name" value="GFO_IDH_MocA"/>
    <property type="match status" value="1"/>
</dbReference>
<evidence type="ECO:0000259" key="2">
    <source>
        <dbReference type="Pfam" id="PF22725"/>
    </source>
</evidence>
<protein>
    <recommendedName>
        <fullName evidence="5">Oxidoreductase</fullName>
    </recommendedName>
</protein>
<dbReference type="AlphaFoldDB" id="A0A062U5A5"/>
<dbReference type="eggNOG" id="COG0673">
    <property type="taxonomic scope" value="Bacteria"/>
</dbReference>
<dbReference type="Pfam" id="PF22725">
    <property type="entry name" value="GFO_IDH_MocA_C3"/>
    <property type="match status" value="1"/>
</dbReference>
<accession>A0A062U5A5</accession>
<dbReference type="InterPro" id="IPR055170">
    <property type="entry name" value="GFO_IDH_MocA-like_dom"/>
</dbReference>
<organism evidence="3 4">
    <name type="scientific">Hyphomonas beringensis</name>
    <dbReference type="NCBI Taxonomy" id="1280946"/>
    <lineage>
        <taxon>Bacteria</taxon>
        <taxon>Pseudomonadati</taxon>
        <taxon>Pseudomonadota</taxon>
        <taxon>Alphaproteobacteria</taxon>
        <taxon>Hyphomonadales</taxon>
        <taxon>Hyphomonadaceae</taxon>
        <taxon>Hyphomonas</taxon>
    </lineage>
</organism>
<dbReference type="InterPro" id="IPR000683">
    <property type="entry name" value="Gfo/Idh/MocA-like_OxRdtase_N"/>
</dbReference>
<dbReference type="Gene3D" id="3.30.360.10">
    <property type="entry name" value="Dihydrodipicolinate Reductase, domain 2"/>
    <property type="match status" value="1"/>
</dbReference>
<evidence type="ECO:0000259" key="1">
    <source>
        <dbReference type="Pfam" id="PF01408"/>
    </source>
</evidence>
<keyword evidence="4" id="KW-1185">Reference proteome</keyword>
<dbReference type="RefSeq" id="WP_034798081.1">
    <property type="nucleotide sequence ID" value="NZ_AWFF01000061.1"/>
</dbReference>
<comment type="caution">
    <text evidence="3">The sequence shown here is derived from an EMBL/GenBank/DDBJ whole genome shotgun (WGS) entry which is preliminary data.</text>
</comment>
<dbReference type="Gene3D" id="3.40.50.720">
    <property type="entry name" value="NAD(P)-binding Rossmann-like Domain"/>
    <property type="match status" value="1"/>
</dbReference>
<evidence type="ECO:0008006" key="5">
    <source>
        <dbReference type="Google" id="ProtNLM"/>
    </source>
</evidence>
<reference evidence="3 4" key="1">
    <citation type="journal article" date="2014" name="Antonie Van Leeuwenhoek">
        <title>Hyphomonas beringensis sp. nov. and Hyphomonas chukchiensis sp. nov., isolated from surface seawater of the Bering Sea and Chukchi Sea.</title>
        <authorList>
            <person name="Li C."/>
            <person name="Lai Q."/>
            <person name="Li G."/>
            <person name="Dong C."/>
            <person name="Wang J."/>
            <person name="Liao Y."/>
            <person name="Shao Z."/>
        </authorList>
    </citation>
    <scope>NUCLEOTIDE SEQUENCE [LARGE SCALE GENOMIC DNA]</scope>
    <source>
        <strain evidence="3 4">25B14_1</strain>
    </source>
</reference>
<feature type="domain" description="Gfo/Idh/MocA-like oxidoreductase N-terminal" evidence="1">
    <location>
        <begin position="1"/>
        <end position="118"/>
    </location>
</feature>
<name>A0A062U5A5_9PROT</name>
<dbReference type="OrthoDB" id="9792935at2"/>
<dbReference type="Proteomes" id="UP000027037">
    <property type="component" value="Unassembled WGS sequence"/>
</dbReference>
<feature type="domain" description="GFO/IDH/MocA-like oxidoreductase" evidence="2">
    <location>
        <begin position="129"/>
        <end position="263"/>
    </location>
</feature>